<dbReference type="Gene3D" id="2.130.10.10">
    <property type="entry name" value="YVTN repeat-like/Quinoprotein amine dehydrogenase"/>
    <property type="match status" value="2"/>
</dbReference>
<feature type="transmembrane region" description="Helical" evidence="4">
    <location>
        <begin position="736"/>
        <end position="756"/>
    </location>
</feature>
<dbReference type="PANTHER" id="PTHR24421:SF62">
    <property type="entry name" value="SENSORY TRANSDUCTION HISTIDINE KINASE"/>
    <property type="match status" value="1"/>
</dbReference>
<dbReference type="Gene3D" id="2.60.40.10">
    <property type="entry name" value="Immunoglobulins"/>
    <property type="match status" value="1"/>
</dbReference>
<dbReference type="SUPFAM" id="SSF63829">
    <property type="entry name" value="Calcium-dependent phosphotriesterase"/>
    <property type="match status" value="3"/>
</dbReference>
<evidence type="ECO:0000259" key="5">
    <source>
        <dbReference type="Pfam" id="PF02518"/>
    </source>
</evidence>
<dbReference type="CDD" id="cd16917">
    <property type="entry name" value="HATPase_UhpB-NarQ-NarX-like"/>
    <property type="match status" value="1"/>
</dbReference>
<name>A0A1I6MQG4_9BACT</name>
<dbReference type="GO" id="GO:0000155">
    <property type="term" value="F:phosphorelay sensor kinase activity"/>
    <property type="evidence" value="ECO:0007669"/>
    <property type="project" value="InterPro"/>
</dbReference>
<evidence type="ECO:0000259" key="6">
    <source>
        <dbReference type="Pfam" id="PF07495"/>
    </source>
</evidence>
<gene>
    <name evidence="8" type="ORF">SAMN05421771_3283</name>
</gene>
<dbReference type="Proteomes" id="UP000199024">
    <property type="component" value="Unassembled WGS sequence"/>
</dbReference>
<dbReference type="InterPro" id="IPR003594">
    <property type="entry name" value="HATPase_dom"/>
</dbReference>
<dbReference type="GO" id="GO:0016020">
    <property type="term" value="C:membrane"/>
    <property type="evidence" value="ECO:0007669"/>
    <property type="project" value="InterPro"/>
</dbReference>
<dbReference type="Pfam" id="PF07494">
    <property type="entry name" value="Reg_prop"/>
    <property type="match status" value="4"/>
</dbReference>
<evidence type="ECO:0000256" key="3">
    <source>
        <dbReference type="ARBA" id="ARBA00023012"/>
    </source>
</evidence>
<dbReference type="Pfam" id="PF07495">
    <property type="entry name" value="Y_Y_Y"/>
    <property type="match status" value="1"/>
</dbReference>
<dbReference type="InterPro" id="IPR011110">
    <property type="entry name" value="Reg_prop"/>
</dbReference>
<keyword evidence="9" id="KW-1185">Reference proteome</keyword>
<dbReference type="Gene3D" id="1.20.5.1930">
    <property type="match status" value="1"/>
</dbReference>
<reference evidence="8 9" key="1">
    <citation type="submission" date="2016-10" db="EMBL/GenBank/DDBJ databases">
        <authorList>
            <person name="de Groot N.N."/>
        </authorList>
    </citation>
    <scope>NUCLEOTIDE SEQUENCE [LARGE SCALE GENOMIC DNA]</scope>
    <source>
        <strain evidence="8 9">DSM 21001</strain>
    </source>
</reference>
<keyword evidence="1" id="KW-0808">Transferase</keyword>
<evidence type="ECO:0000256" key="1">
    <source>
        <dbReference type="ARBA" id="ARBA00022679"/>
    </source>
</evidence>
<proteinExistence type="predicted"/>
<keyword evidence="4" id="KW-1133">Transmembrane helix</keyword>
<dbReference type="InterPro" id="IPR011712">
    <property type="entry name" value="Sig_transdc_His_kin_sub3_dim/P"/>
</dbReference>
<feature type="domain" description="Two component regulator three Y" evidence="6">
    <location>
        <begin position="668"/>
        <end position="728"/>
    </location>
</feature>
<dbReference type="PANTHER" id="PTHR24421">
    <property type="entry name" value="NITRATE/NITRITE SENSOR PROTEIN NARX-RELATED"/>
    <property type="match status" value="1"/>
</dbReference>
<evidence type="ECO:0000313" key="8">
    <source>
        <dbReference type="EMBL" id="SFS17884.1"/>
    </source>
</evidence>
<dbReference type="InterPro" id="IPR050482">
    <property type="entry name" value="Sensor_HK_TwoCompSys"/>
</dbReference>
<evidence type="ECO:0000313" key="9">
    <source>
        <dbReference type="Proteomes" id="UP000199024"/>
    </source>
</evidence>
<dbReference type="Pfam" id="PF02518">
    <property type="entry name" value="HATPase_c"/>
    <property type="match status" value="1"/>
</dbReference>
<keyword evidence="2" id="KW-0418">Kinase</keyword>
<organism evidence="8 9">
    <name type="scientific">Granulicella pectinivorans</name>
    <dbReference type="NCBI Taxonomy" id="474950"/>
    <lineage>
        <taxon>Bacteria</taxon>
        <taxon>Pseudomonadati</taxon>
        <taxon>Acidobacteriota</taxon>
        <taxon>Terriglobia</taxon>
        <taxon>Terriglobales</taxon>
        <taxon>Acidobacteriaceae</taxon>
        <taxon>Granulicella</taxon>
    </lineage>
</organism>
<evidence type="ECO:0000256" key="2">
    <source>
        <dbReference type="ARBA" id="ARBA00022777"/>
    </source>
</evidence>
<dbReference type="RefSeq" id="WP_245782002.1">
    <property type="nucleotide sequence ID" value="NZ_FOZL01000001.1"/>
</dbReference>
<sequence>MLLGLCLVQTGAALDRTKSMSQYIHERWDAEKGFLGGQVHAIGESNDGYLWVGTERGLLRYDGFTFTLMQQPLRNAEPLGAIRSLVSDGEGNLWIRMDGPRLLRYRDGVFEDASAQIPQSAFLFSAMASDEANGMLLSGLGGGTFLYRNRTFETVAGAESFPGTVTSLAMTRDGAVWTATREGGLSRTLGGSVSNRSGALGGKKVDSLLQSNDGGLWVGTESGLLLLTARGTVAADFSSLTRHLAILALAKDRSGNLWIGTNRGLLRITASGAASFDLLSNEEGSEVTAVYVDHEGSLWYGGAHGIECLRDGAFTTYAGEQGVPHQAIGPLSIDNDGRTWFAPLSGGLYFLKDGHTTRITAAGLTDDVVYSISGSGDEVWVGRQRGGLTGLSVNGGRVTARTFTQRAGLAQNTVYSVHAHQDGTVWAGTVSAGVSRLKDGRFTNFSTANGLSSNDVKSIAEGHDGTMWFATSAGLDSFKDGRWTAWTARDGLPASGIESIYEDSKDTVWIATHGGLAYLSSGSIHLMHALPELLREQISGITEDGLGSLWFTTSDHVIQVNRDLLLSGSVAGSDLQSYGASDGLQGLDGTRRDRSMTSDGMGRIWISLNSRLVVADPQHILSSDTRPIAARIRSMTADGVDVTLKGLPKIAPGTRSITFTFASTSLSDLERMEFRYKLDGSDQSWSDATGMRHVIYKNLGPGTYRFRVIASSGGGFWNGSEASLPFVVDRAFWQTWWFQALCVTAFGLTFVLLYQLRVYRLTRQLNLNFQERLAERTRIAQELHDTLLQSFQGLMLRFQTVDELLPSRPLEAKATLDGALERADQAISEGRGAIQNIRSTKGSTSDLAETMNAMMIRLKEENSGGHRTMPALSLLTEGEPQSIHPLLTEEICRIGLEALRNSLLHANADHIETEITYGVSYLRLRFRDNGDGIDPETLRDGNRPGHWGIVGMKERAERIHAQFNLWSKTGAGTEVELKLSARLAYEASQERSSLWPFRRGSATRP</sequence>
<dbReference type="SUPFAM" id="SSF55874">
    <property type="entry name" value="ATPase domain of HSP90 chaperone/DNA topoisomerase II/histidine kinase"/>
    <property type="match status" value="1"/>
</dbReference>
<dbReference type="GO" id="GO:0046983">
    <property type="term" value="F:protein dimerization activity"/>
    <property type="evidence" value="ECO:0007669"/>
    <property type="project" value="InterPro"/>
</dbReference>
<keyword evidence="4" id="KW-0812">Transmembrane</keyword>
<dbReference type="Gene3D" id="3.30.565.10">
    <property type="entry name" value="Histidine kinase-like ATPase, C-terminal domain"/>
    <property type="match status" value="1"/>
</dbReference>
<dbReference type="InterPro" id="IPR013783">
    <property type="entry name" value="Ig-like_fold"/>
</dbReference>
<dbReference type="STRING" id="474950.SAMN05421771_3283"/>
<dbReference type="EMBL" id="FOZL01000001">
    <property type="protein sequence ID" value="SFS17884.1"/>
    <property type="molecule type" value="Genomic_DNA"/>
</dbReference>
<evidence type="ECO:0000256" key="4">
    <source>
        <dbReference type="SAM" id="Phobius"/>
    </source>
</evidence>
<dbReference type="InterPro" id="IPR011123">
    <property type="entry name" value="Y_Y_Y"/>
</dbReference>
<keyword evidence="3" id="KW-0902">Two-component regulatory system</keyword>
<dbReference type="InterPro" id="IPR015943">
    <property type="entry name" value="WD40/YVTN_repeat-like_dom_sf"/>
</dbReference>
<evidence type="ECO:0000259" key="7">
    <source>
        <dbReference type="Pfam" id="PF07730"/>
    </source>
</evidence>
<feature type="domain" description="Histidine kinase/HSP90-like ATPase" evidence="5">
    <location>
        <begin position="891"/>
        <end position="980"/>
    </location>
</feature>
<protein>
    <submittedName>
        <fullName evidence="8">Two component regulator propeller</fullName>
    </submittedName>
</protein>
<dbReference type="AlphaFoldDB" id="A0A1I6MQG4"/>
<accession>A0A1I6MQG4</accession>
<dbReference type="InterPro" id="IPR036890">
    <property type="entry name" value="HATPase_C_sf"/>
</dbReference>
<keyword evidence="4" id="KW-0472">Membrane</keyword>
<feature type="domain" description="Signal transduction histidine kinase subgroup 3 dimerisation and phosphoacceptor" evidence="7">
    <location>
        <begin position="775"/>
        <end position="840"/>
    </location>
</feature>
<dbReference type="Pfam" id="PF07730">
    <property type="entry name" value="HisKA_3"/>
    <property type="match status" value="1"/>
</dbReference>